<dbReference type="Proteomes" id="UP000188533">
    <property type="component" value="Unassembled WGS sequence"/>
</dbReference>
<proteinExistence type="predicted"/>
<protein>
    <submittedName>
        <fullName evidence="1">Uncharacterized protein</fullName>
    </submittedName>
</protein>
<reference evidence="1 2" key="2">
    <citation type="submission" date="2017-02" db="EMBL/GenBank/DDBJ databases">
        <title>A genome survey and senescence transcriptome analysis in Lentinula edodes.</title>
        <authorList>
            <person name="Sakamoto Y."/>
            <person name="Nakade K."/>
            <person name="Sato S."/>
            <person name="Yoshida Y."/>
            <person name="Miyazaki K."/>
            <person name="Natsume S."/>
            <person name="Konno N."/>
        </authorList>
    </citation>
    <scope>NUCLEOTIDE SEQUENCE [LARGE SCALE GENOMIC DNA]</scope>
    <source>
        <strain evidence="1 2">NBRC 111202</strain>
    </source>
</reference>
<dbReference type="EMBL" id="BDGU01000052">
    <property type="protein sequence ID" value="GAW01127.1"/>
    <property type="molecule type" value="Genomic_DNA"/>
</dbReference>
<gene>
    <name evidence="1" type="ORF">LENED_002706</name>
</gene>
<evidence type="ECO:0000313" key="1">
    <source>
        <dbReference type="EMBL" id="GAW01127.1"/>
    </source>
</evidence>
<comment type="caution">
    <text evidence="1">The sequence shown here is derived from an EMBL/GenBank/DDBJ whole genome shotgun (WGS) entry which is preliminary data.</text>
</comment>
<dbReference type="AlphaFoldDB" id="A0A1Q3E1L2"/>
<sequence length="204" mass="22783">MQCQQVLDAMDIDGPSGDSPTTIPSEEIKIDGQQFKIVYPSEPQPSNTLVLPGSYEKDTGVFHATYKDLNSLKRAALIKIYKKYSLTTQGNMQVLKQKIVGFSENKIRWQCLIPAARRAHRGVRDSGITKNKPKLKEATAAASSKVKKLKLSTVRRNELMGLPLDAPLGVQLFDTDRSKDLRTLEQKNSLLRWVSPSRQSNTGQ</sequence>
<organism evidence="1 2">
    <name type="scientific">Lentinula edodes</name>
    <name type="common">Shiitake mushroom</name>
    <name type="synonym">Lentinus edodes</name>
    <dbReference type="NCBI Taxonomy" id="5353"/>
    <lineage>
        <taxon>Eukaryota</taxon>
        <taxon>Fungi</taxon>
        <taxon>Dikarya</taxon>
        <taxon>Basidiomycota</taxon>
        <taxon>Agaricomycotina</taxon>
        <taxon>Agaricomycetes</taxon>
        <taxon>Agaricomycetidae</taxon>
        <taxon>Agaricales</taxon>
        <taxon>Marasmiineae</taxon>
        <taxon>Omphalotaceae</taxon>
        <taxon>Lentinula</taxon>
    </lineage>
</organism>
<keyword evidence="2" id="KW-1185">Reference proteome</keyword>
<evidence type="ECO:0000313" key="2">
    <source>
        <dbReference type="Proteomes" id="UP000188533"/>
    </source>
</evidence>
<name>A0A1Q3E1L2_LENED</name>
<reference evidence="1 2" key="1">
    <citation type="submission" date="2016-08" db="EMBL/GenBank/DDBJ databases">
        <authorList>
            <consortium name="Lentinula edodes genome sequencing consortium"/>
            <person name="Sakamoto Y."/>
            <person name="Nakade K."/>
            <person name="Sato S."/>
            <person name="Yoshida Y."/>
            <person name="Miyazaki K."/>
            <person name="Natsume S."/>
            <person name="Konno N."/>
        </authorList>
    </citation>
    <scope>NUCLEOTIDE SEQUENCE [LARGE SCALE GENOMIC DNA]</scope>
    <source>
        <strain evidence="1 2">NBRC 111202</strain>
    </source>
</reference>
<accession>A0A1Q3E1L2</accession>